<evidence type="ECO:0000259" key="2">
    <source>
        <dbReference type="Pfam" id="PF13470"/>
    </source>
</evidence>
<keyword evidence="1" id="KW-0812">Transmembrane</keyword>
<proteinExistence type="predicted"/>
<gene>
    <name evidence="3" type="ORF">AVDCRST_MAG59-1028</name>
</gene>
<accession>A0A6J4UAM1</accession>
<evidence type="ECO:0000313" key="3">
    <source>
        <dbReference type="EMBL" id="CAA9543137.1"/>
    </source>
</evidence>
<dbReference type="Pfam" id="PF13470">
    <property type="entry name" value="PIN_3"/>
    <property type="match status" value="1"/>
</dbReference>
<dbReference type="InterPro" id="IPR002716">
    <property type="entry name" value="PIN_dom"/>
</dbReference>
<feature type="domain" description="PIN" evidence="2">
    <location>
        <begin position="4"/>
        <end position="117"/>
    </location>
</feature>
<reference evidence="3" key="1">
    <citation type="submission" date="2020-02" db="EMBL/GenBank/DDBJ databases">
        <authorList>
            <person name="Meier V. D."/>
        </authorList>
    </citation>
    <scope>NUCLEOTIDE SEQUENCE</scope>
    <source>
        <strain evidence="3">AVDCRST_MAG59</strain>
    </source>
</reference>
<feature type="transmembrane region" description="Helical" evidence="1">
    <location>
        <begin position="12"/>
        <end position="29"/>
    </location>
</feature>
<keyword evidence="1" id="KW-0472">Membrane</keyword>
<dbReference type="InterPro" id="IPR029060">
    <property type="entry name" value="PIN-like_dom_sf"/>
</dbReference>
<name>A0A6J4UAM1_9BACT</name>
<organism evidence="3">
    <name type="scientific">uncultured Thermomicrobiales bacterium</name>
    <dbReference type="NCBI Taxonomy" id="1645740"/>
    <lineage>
        <taxon>Bacteria</taxon>
        <taxon>Pseudomonadati</taxon>
        <taxon>Thermomicrobiota</taxon>
        <taxon>Thermomicrobia</taxon>
        <taxon>Thermomicrobiales</taxon>
        <taxon>environmental samples</taxon>
    </lineage>
</organism>
<dbReference type="PANTHER" id="PTHR34610">
    <property type="entry name" value="SSL7007 PROTEIN"/>
    <property type="match status" value="1"/>
</dbReference>
<dbReference type="EMBL" id="CADCWF010000059">
    <property type="protein sequence ID" value="CAA9543137.1"/>
    <property type="molecule type" value="Genomic_DNA"/>
</dbReference>
<dbReference type="PANTHER" id="PTHR34610:SF4">
    <property type="entry name" value="SLL8027 PROTEIN"/>
    <property type="match status" value="1"/>
</dbReference>
<dbReference type="NCBIfam" id="TIGR00305">
    <property type="entry name" value="putative toxin-antitoxin system toxin component, PIN family"/>
    <property type="match status" value="1"/>
</dbReference>
<dbReference type="InterPro" id="IPR002850">
    <property type="entry name" value="PIN_toxin-like"/>
</dbReference>
<protein>
    <recommendedName>
        <fullName evidence="2">PIN domain-containing protein</fullName>
    </recommendedName>
</protein>
<evidence type="ECO:0000256" key="1">
    <source>
        <dbReference type="SAM" id="Phobius"/>
    </source>
</evidence>
<keyword evidence="1" id="KW-1133">Transmembrane helix</keyword>
<dbReference type="SUPFAM" id="SSF88723">
    <property type="entry name" value="PIN domain-like"/>
    <property type="match status" value="1"/>
</dbReference>
<dbReference type="AlphaFoldDB" id="A0A6J4UAM1"/>
<sequence>MNDRVLLDANVLISLALGTWLGGTIYRIFRLAALVRIEIIVAAESLIEFRSSIARKPVLRRRFPPVLVESFIAEVDACAEVLVRLPAPAPPRCRDPRDDYLIEEALLHHTDAIVTGDDDLLVLLEQFGALPILPPGRFLEQWDREAGGSLPTG</sequence>